<proteinExistence type="predicted"/>
<dbReference type="KEGG" id="fls:GLV81_02245"/>
<keyword evidence="2" id="KW-1185">Reference proteome</keyword>
<evidence type="ECO:0000313" key="1">
    <source>
        <dbReference type="EMBL" id="QGW27082.1"/>
    </source>
</evidence>
<reference evidence="1 2" key="1">
    <citation type="submission" date="2019-11" db="EMBL/GenBank/DDBJ databases">
        <authorList>
            <person name="Im W.T."/>
        </authorList>
    </citation>
    <scope>NUCLEOTIDE SEQUENCE [LARGE SCALE GENOMIC DNA]</scope>
    <source>
        <strain evidence="1 2">SB-02</strain>
    </source>
</reference>
<dbReference type="AlphaFoldDB" id="A0A6I6GJL9"/>
<name>A0A6I6GJL9_9BACT</name>
<dbReference type="Proteomes" id="UP000426027">
    <property type="component" value="Chromosome"/>
</dbReference>
<evidence type="ECO:0000313" key="2">
    <source>
        <dbReference type="Proteomes" id="UP000426027"/>
    </source>
</evidence>
<accession>A0A6I6GJL9</accession>
<dbReference type="RefSeq" id="WP_157476481.1">
    <property type="nucleotide sequence ID" value="NZ_CP046566.1"/>
</dbReference>
<protein>
    <submittedName>
        <fullName evidence="1">Uncharacterized protein</fullName>
    </submittedName>
</protein>
<gene>
    <name evidence="1" type="ORF">GLV81_02245</name>
</gene>
<sequence>MPYILTIMFWAERHAIREAMERKLHETHLVELRLAAHEYSWVKPGKEIRYQNRMFDIKTQQQLGNISIFTGLFDDEEKALLSFFESLQQKNTQHHYGQSALLLYAAMGSSAPLSIISCAAYHESPTAFIYSSFKHSPLSKGFGRTPEQPPSVAASFLFI</sequence>
<dbReference type="EMBL" id="CP046566">
    <property type="protein sequence ID" value="QGW27082.1"/>
    <property type="molecule type" value="Genomic_DNA"/>
</dbReference>
<organism evidence="1 2">
    <name type="scientific">Phnomibacter ginsenosidimutans</name>
    <dbReference type="NCBI Taxonomy" id="2676868"/>
    <lineage>
        <taxon>Bacteria</taxon>
        <taxon>Pseudomonadati</taxon>
        <taxon>Bacteroidota</taxon>
        <taxon>Chitinophagia</taxon>
        <taxon>Chitinophagales</taxon>
        <taxon>Chitinophagaceae</taxon>
        <taxon>Phnomibacter</taxon>
    </lineage>
</organism>